<evidence type="ECO:0000256" key="1">
    <source>
        <dbReference type="ARBA" id="ARBA00004123"/>
    </source>
</evidence>
<dbReference type="PANTHER" id="PTHR11380">
    <property type="entry name" value="TRANSCRIPTION INITIATION FACTOR TFIID/SUPT3-RELATED"/>
    <property type="match status" value="1"/>
</dbReference>
<dbReference type="AlphaFoldDB" id="A0A1B6EXV8"/>
<comment type="subcellular location">
    <subcellularLocation>
        <location evidence="1">Nucleus</location>
    </subcellularLocation>
</comment>
<evidence type="ECO:0000256" key="5">
    <source>
        <dbReference type="ARBA" id="ARBA00023242"/>
    </source>
</evidence>
<gene>
    <name evidence="8" type="ORF">g.11931</name>
    <name evidence="7" type="ORF">g.11932</name>
</gene>
<dbReference type="GO" id="GO:0003713">
    <property type="term" value="F:transcription coactivator activity"/>
    <property type="evidence" value="ECO:0007669"/>
    <property type="project" value="TreeGrafter"/>
</dbReference>
<name>A0A1B6EXV8_9HEMI</name>
<dbReference type="EMBL" id="GECZ01001034">
    <property type="protein sequence ID" value="JAS68735.1"/>
    <property type="molecule type" value="Transcribed_RNA"/>
</dbReference>
<evidence type="ECO:0008006" key="9">
    <source>
        <dbReference type="Google" id="ProtNLM"/>
    </source>
</evidence>
<evidence type="ECO:0000256" key="6">
    <source>
        <dbReference type="ARBA" id="ARBA00061274"/>
    </source>
</evidence>
<keyword evidence="3" id="KW-0010">Activator</keyword>
<dbReference type="Pfam" id="PF02269">
    <property type="entry name" value="TFIID-18kDa"/>
    <property type="match status" value="1"/>
</dbReference>
<protein>
    <recommendedName>
        <fullName evidence="9">Transcription initiation protein SPT3 homolog</fullName>
    </recommendedName>
</protein>
<keyword evidence="5" id="KW-0539">Nucleus</keyword>
<dbReference type="FunFam" id="1.10.20.10:FF:000023">
    <property type="entry name" value="transcription initiation protein SPT3 homolog"/>
    <property type="match status" value="1"/>
</dbReference>
<evidence type="ECO:0000256" key="4">
    <source>
        <dbReference type="ARBA" id="ARBA00023163"/>
    </source>
</evidence>
<dbReference type="Gene3D" id="1.10.20.10">
    <property type="entry name" value="Histone, subunit A"/>
    <property type="match status" value="1"/>
</dbReference>
<evidence type="ECO:0000313" key="7">
    <source>
        <dbReference type="EMBL" id="JAS42802.1"/>
    </source>
</evidence>
<organism evidence="7">
    <name type="scientific">Cuerna arida</name>
    <dbReference type="NCBI Taxonomy" id="1464854"/>
    <lineage>
        <taxon>Eukaryota</taxon>
        <taxon>Metazoa</taxon>
        <taxon>Ecdysozoa</taxon>
        <taxon>Arthropoda</taxon>
        <taxon>Hexapoda</taxon>
        <taxon>Insecta</taxon>
        <taxon>Pterygota</taxon>
        <taxon>Neoptera</taxon>
        <taxon>Paraneoptera</taxon>
        <taxon>Hemiptera</taxon>
        <taxon>Auchenorrhyncha</taxon>
        <taxon>Membracoidea</taxon>
        <taxon>Cicadellidae</taxon>
        <taxon>Cicadellinae</taxon>
        <taxon>Proconiini</taxon>
        <taxon>Cuerna</taxon>
    </lineage>
</organism>
<dbReference type="EMBL" id="GECZ01026967">
    <property type="protein sequence ID" value="JAS42802.1"/>
    <property type="molecule type" value="Transcribed_RNA"/>
</dbReference>
<keyword evidence="4" id="KW-0804">Transcription</keyword>
<evidence type="ECO:0000256" key="3">
    <source>
        <dbReference type="ARBA" id="ARBA00023159"/>
    </source>
</evidence>
<dbReference type="GO" id="GO:0006357">
    <property type="term" value="P:regulation of transcription by RNA polymerase II"/>
    <property type="evidence" value="ECO:0007669"/>
    <property type="project" value="UniProtKB-ARBA"/>
</dbReference>
<dbReference type="CDD" id="cd07978">
    <property type="entry name" value="HFD_TAF13"/>
    <property type="match status" value="1"/>
</dbReference>
<keyword evidence="2" id="KW-0805">Transcription regulation</keyword>
<dbReference type="GO" id="GO:0000124">
    <property type="term" value="C:SAGA complex"/>
    <property type="evidence" value="ECO:0007669"/>
    <property type="project" value="UniProtKB-ARBA"/>
</dbReference>
<accession>A0A1B6EXV8</accession>
<evidence type="ECO:0000256" key="2">
    <source>
        <dbReference type="ARBA" id="ARBA00023015"/>
    </source>
</evidence>
<dbReference type="InterPro" id="IPR003195">
    <property type="entry name" value="TFIID_TAF13"/>
</dbReference>
<dbReference type="GO" id="GO:0006366">
    <property type="term" value="P:transcription by RNA polymerase II"/>
    <property type="evidence" value="ECO:0007669"/>
    <property type="project" value="InterPro"/>
</dbReference>
<dbReference type="GO" id="GO:0005634">
    <property type="term" value="C:nucleus"/>
    <property type="evidence" value="ECO:0007669"/>
    <property type="project" value="UniProtKB-SubCell"/>
</dbReference>
<reference evidence="7" key="1">
    <citation type="submission" date="2015-11" db="EMBL/GenBank/DDBJ databases">
        <title>De novo transcriptome assembly of four potential Pierce s Disease insect vectors from Arizona vineyards.</title>
        <authorList>
            <person name="Tassone E.E."/>
        </authorList>
    </citation>
    <scope>NUCLEOTIDE SEQUENCE</scope>
</reference>
<proteinExistence type="inferred from homology"/>
<dbReference type="InterPro" id="IPR009072">
    <property type="entry name" value="Histone-fold"/>
</dbReference>
<evidence type="ECO:0000313" key="8">
    <source>
        <dbReference type="EMBL" id="JAS68735.1"/>
    </source>
</evidence>
<comment type="similarity">
    <text evidence="6">Belongs to the SPT3 family.</text>
</comment>
<sequence>MNSICSQGDATKENISFVKEIQMMMFGLGDSANPLLTSATIVEKIVLQQIIMIIGQAEDVAELRGVDGIYPQDILFLMRKDIHKLQRIVNYVGFKEMKRVVMNSMNDGDMPGLEELSSGTIEGRWESKRRITCLHFLESLGIDLERENAVDTIKQERLLRHVLRAQAMTPKMYEDFNYSRRTTFVSARFHNNRFLDWIRQQCPDCPVNKLRSFTSEMLGYLAKETVAHVVDLALLLRQDSVVNPADPFSRAQHTTLPFETFGSSHRQLEGPPPITPDEIREVLRRYYSTQLCPWGAFTVNMDPTIFNKILAC</sequence>
<dbReference type="GO" id="GO:0046982">
    <property type="term" value="F:protein heterodimerization activity"/>
    <property type="evidence" value="ECO:0007669"/>
    <property type="project" value="InterPro"/>
</dbReference>
<dbReference type="SUPFAM" id="SSF47113">
    <property type="entry name" value="Histone-fold"/>
    <property type="match status" value="1"/>
</dbReference>
<dbReference type="PANTHER" id="PTHR11380:SF16">
    <property type="entry name" value="TRANSCRIPTION INITIATION PROTEIN SPT3 HOMOLOG"/>
    <property type="match status" value="1"/>
</dbReference>